<reference evidence="1 2" key="1">
    <citation type="submission" date="2017-09" db="EMBL/GenBank/DDBJ databases">
        <title>Bacterial strain isolated from the female urinary microbiota.</title>
        <authorList>
            <person name="Thomas-White K."/>
            <person name="Kumar N."/>
            <person name="Forster S."/>
            <person name="Putonti C."/>
            <person name="Lawley T."/>
            <person name="Wolfe A.J."/>
        </authorList>
    </citation>
    <scope>NUCLEOTIDE SEQUENCE [LARGE SCALE GENOMIC DNA]</scope>
    <source>
        <strain evidence="1 2">UMB0792</strain>
    </source>
</reference>
<name>A0A2N6T7T1_9CORY</name>
<protein>
    <submittedName>
        <fullName evidence="1">Uncharacterized protein</fullName>
    </submittedName>
</protein>
<dbReference type="EMBL" id="PNHG01000001">
    <property type="protein sequence ID" value="PMC65386.1"/>
    <property type="molecule type" value="Genomic_DNA"/>
</dbReference>
<organism evidence="1 2">
    <name type="scientific">Corynebacterium tuscaniense</name>
    <dbReference type="NCBI Taxonomy" id="302449"/>
    <lineage>
        <taxon>Bacteria</taxon>
        <taxon>Bacillati</taxon>
        <taxon>Actinomycetota</taxon>
        <taxon>Actinomycetes</taxon>
        <taxon>Mycobacteriales</taxon>
        <taxon>Corynebacteriaceae</taxon>
        <taxon>Corynebacterium</taxon>
    </lineage>
</organism>
<dbReference type="Proteomes" id="UP000235836">
    <property type="component" value="Unassembled WGS sequence"/>
</dbReference>
<gene>
    <name evidence="1" type="ORF">CJ203_00425</name>
</gene>
<proteinExistence type="predicted"/>
<evidence type="ECO:0000313" key="1">
    <source>
        <dbReference type="EMBL" id="PMC65386.1"/>
    </source>
</evidence>
<dbReference type="RefSeq" id="WP_102723153.1">
    <property type="nucleotide sequence ID" value="NZ_PNHG01000001.1"/>
</dbReference>
<accession>A0A2N6T7T1</accession>
<evidence type="ECO:0000313" key="2">
    <source>
        <dbReference type="Proteomes" id="UP000235836"/>
    </source>
</evidence>
<sequence>MSGKGMTEARRHRAEQVVALREKGLTFDEIAAQVGVSATRCRDDYTAAMVEARPDTAQRVWAALTADYELLRSKTMAAVLEMEQLDLSELQRAAGVLERIARFHGLLDTRGVAVQVDSVEVTMATIRDQFRTITEADAAEFMERGGGAMDG</sequence>
<keyword evidence="2" id="KW-1185">Reference proteome</keyword>
<comment type="caution">
    <text evidence="1">The sequence shown here is derived from an EMBL/GenBank/DDBJ whole genome shotgun (WGS) entry which is preliminary data.</text>
</comment>
<dbReference type="AlphaFoldDB" id="A0A2N6T7T1"/>